<dbReference type="OrthoDB" id="2432692at2759"/>
<proteinExistence type="predicted"/>
<reference evidence="1" key="1">
    <citation type="submission" date="2021-06" db="EMBL/GenBank/DDBJ databases">
        <authorList>
            <person name="Kallberg Y."/>
            <person name="Tangrot J."/>
            <person name="Rosling A."/>
        </authorList>
    </citation>
    <scope>NUCLEOTIDE SEQUENCE</scope>
    <source>
        <strain evidence="1">UK204</strain>
    </source>
</reference>
<accession>A0A9N9EIP0</accession>
<comment type="caution">
    <text evidence="1">The sequence shown here is derived from an EMBL/GenBank/DDBJ whole genome shotgun (WGS) entry which is preliminary data.</text>
</comment>
<evidence type="ECO:0000313" key="1">
    <source>
        <dbReference type="EMBL" id="CAG8676740.1"/>
    </source>
</evidence>
<dbReference type="Proteomes" id="UP000789570">
    <property type="component" value="Unassembled WGS sequence"/>
</dbReference>
<protein>
    <submittedName>
        <fullName evidence="1">1624_t:CDS:1</fullName>
    </submittedName>
</protein>
<dbReference type="AlphaFoldDB" id="A0A9N9EIP0"/>
<gene>
    <name evidence="1" type="ORF">FCALED_LOCUS12292</name>
</gene>
<feature type="non-terminal residue" evidence="1">
    <location>
        <position position="1"/>
    </location>
</feature>
<name>A0A9N9EIP0_9GLOM</name>
<evidence type="ECO:0000313" key="2">
    <source>
        <dbReference type="Proteomes" id="UP000789570"/>
    </source>
</evidence>
<organism evidence="1 2">
    <name type="scientific">Funneliformis caledonium</name>
    <dbReference type="NCBI Taxonomy" id="1117310"/>
    <lineage>
        <taxon>Eukaryota</taxon>
        <taxon>Fungi</taxon>
        <taxon>Fungi incertae sedis</taxon>
        <taxon>Mucoromycota</taxon>
        <taxon>Glomeromycotina</taxon>
        <taxon>Glomeromycetes</taxon>
        <taxon>Glomerales</taxon>
        <taxon>Glomeraceae</taxon>
        <taxon>Funneliformis</taxon>
    </lineage>
</organism>
<dbReference type="EMBL" id="CAJVPQ010005857">
    <property type="protein sequence ID" value="CAG8676740.1"/>
    <property type="molecule type" value="Genomic_DNA"/>
</dbReference>
<keyword evidence="2" id="KW-1185">Reference proteome</keyword>
<sequence>VLKKNRGATDDKIIKAYKKKQASAFSKSQLMVKVRKTLSVSYVCLRKEDSGGYPPCYPIADILARQRRLNDGIRRNVDMIKDTMEAKMKEIIVQLPSETANANDPSYFTELGNFVSKYWNSTTACLKGLWRIDNYEVKSQFLFIFDEVKILNEKKKGEIWSNFEIL</sequence>